<dbReference type="Gene3D" id="3.40.50.150">
    <property type="entry name" value="Vaccinia Virus protein VP39"/>
    <property type="match status" value="1"/>
</dbReference>
<dbReference type="Proteomes" id="UP000249619">
    <property type="component" value="Unassembled WGS sequence"/>
</dbReference>
<sequence>MSSDTISQESEEHGARVVFLVPKNHVKTVKSALERAGQLDRSSKIVPEARSESRQPNTDNNVDTPPQDHVKFPRLVCDFVKGEYVEPSRKHERSPDREHMHQPRMCIPTTLSYPPGIGETSADLIEESGHEFKSALLRSLRLDQLFQDIALAHHTAVDSFPKSPLLKSPVHKALYEALSAIQKTLLANLDLTPEALVSAFPDGYSVYKPMLLLPSNAFASSQWKKLFPDGTAYPKMLEPVWRRVSEAVGATHVAVNSPIPPATDATSHVDGEAGPTQENILRSPVNLTPVYGDFGPHPTSRTISSPTVNDFAQALWVETKQNGIWQIWAPLYTMFSRGNIREKTRILNLPSVTNDFDVPSAAVDLYAGIGYFAFSYKKSGENREHGIQRLMCWELNPWSVEGLRRGAEKNGWTCKIIQGEHLSRLHTTDTGVQDLMSPPLPSDGGLQDVDFWVFQASNEGAKSDYASMATRWGDCHRWPIRHINLGLLPTSRLSWSVAVDMLDEQRGGWIHVHENIGIRDIKSKTKETEEKMQNLANAHNGSAVGKQAKVEHVEWVKMYAPGVVHCVLDVHVSGAL</sequence>
<feature type="compositionally biased region" description="Polar residues" evidence="3">
    <location>
        <begin position="54"/>
        <end position="64"/>
    </location>
</feature>
<accession>A0A364N1L0</accession>
<evidence type="ECO:0000256" key="2">
    <source>
        <dbReference type="ARBA" id="ARBA00049400"/>
    </source>
</evidence>
<dbReference type="EC" id="2.5.1.114" evidence="1"/>
<dbReference type="AlphaFoldDB" id="A0A364N1L0"/>
<feature type="compositionally biased region" description="Basic and acidic residues" evidence="3">
    <location>
        <begin position="37"/>
        <end position="53"/>
    </location>
</feature>
<gene>
    <name evidence="5" type="ORF">DDE83_005394</name>
</gene>
<feature type="region of interest" description="Disordered" evidence="3">
    <location>
        <begin position="255"/>
        <end position="279"/>
    </location>
</feature>
<dbReference type="PROSITE" id="PS51684">
    <property type="entry name" value="SAM_MT_TRM5_TYW2"/>
    <property type="match status" value="1"/>
</dbReference>
<name>A0A364N1L0_STELY</name>
<dbReference type="InterPro" id="IPR029063">
    <property type="entry name" value="SAM-dependent_MTases_sf"/>
</dbReference>
<evidence type="ECO:0000256" key="3">
    <source>
        <dbReference type="SAM" id="MobiDB-lite"/>
    </source>
</evidence>
<evidence type="ECO:0000313" key="5">
    <source>
        <dbReference type="EMBL" id="RAR09640.1"/>
    </source>
</evidence>
<evidence type="ECO:0000313" key="6">
    <source>
        <dbReference type="Proteomes" id="UP000249619"/>
    </source>
</evidence>
<dbReference type="GO" id="GO:0005737">
    <property type="term" value="C:cytoplasm"/>
    <property type="evidence" value="ECO:0007669"/>
    <property type="project" value="TreeGrafter"/>
</dbReference>
<protein>
    <recommendedName>
        <fullName evidence="1">tRNA(Phe) (4-demethylwyosine(37)-C(7)) aminocarboxypropyltransferase</fullName>
        <ecNumber evidence="1">2.5.1.114</ecNumber>
    </recommendedName>
</protein>
<dbReference type="GO" id="GO:0030488">
    <property type="term" value="P:tRNA methylation"/>
    <property type="evidence" value="ECO:0007669"/>
    <property type="project" value="TreeGrafter"/>
</dbReference>
<dbReference type="PANTHER" id="PTHR23245:SF25">
    <property type="entry name" value="TRNA WYBUTOSINE-SYNTHESIZING PROTEIN 2 HOMOLOG"/>
    <property type="match status" value="1"/>
</dbReference>
<dbReference type="EMBL" id="QGDH01000073">
    <property type="protein sequence ID" value="RAR09640.1"/>
    <property type="molecule type" value="Genomic_DNA"/>
</dbReference>
<feature type="domain" description="SAM-dependent methyltransferase TRM5/TYW2-type" evidence="4">
    <location>
        <begin position="241"/>
        <end position="574"/>
    </location>
</feature>
<feature type="region of interest" description="Disordered" evidence="3">
    <location>
        <begin position="33"/>
        <end position="68"/>
    </location>
</feature>
<dbReference type="GO" id="GO:0031591">
    <property type="term" value="P:wybutosine biosynthetic process"/>
    <property type="evidence" value="ECO:0007669"/>
    <property type="project" value="TreeGrafter"/>
</dbReference>
<dbReference type="SUPFAM" id="SSF53335">
    <property type="entry name" value="S-adenosyl-L-methionine-dependent methyltransferases"/>
    <property type="match status" value="1"/>
</dbReference>
<evidence type="ECO:0000256" key="1">
    <source>
        <dbReference type="ARBA" id="ARBA00012265"/>
    </source>
</evidence>
<keyword evidence="6" id="KW-1185">Reference proteome</keyword>
<proteinExistence type="predicted"/>
<dbReference type="STRING" id="183478.A0A364N1L0"/>
<dbReference type="InterPro" id="IPR030382">
    <property type="entry name" value="MeTrfase_TRM5/TYW2"/>
</dbReference>
<comment type="caution">
    <text evidence="5">The sequence shown here is derived from an EMBL/GenBank/DDBJ whole genome shotgun (WGS) entry which is preliminary data.</text>
</comment>
<dbReference type="GO" id="GO:0102522">
    <property type="term" value="F:tRNA 4-demethylwyosine alpha-amino-alpha-carboxypropyltransferase activity"/>
    <property type="evidence" value="ECO:0007669"/>
    <property type="project" value="UniProtKB-EC"/>
</dbReference>
<dbReference type="GO" id="GO:0008175">
    <property type="term" value="F:tRNA methyltransferase activity"/>
    <property type="evidence" value="ECO:0007669"/>
    <property type="project" value="TreeGrafter"/>
</dbReference>
<evidence type="ECO:0000259" key="4">
    <source>
        <dbReference type="PROSITE" id="PS51684"/>
    </source>
</evidence>
<organism evidence="5 6">
    <name type="scientific">Stemphylium lycopersici</name>
    <name type="common">Tomato gray leaf spot disease fungus</name>
    <name type="synonym">Thyrospora lycopersici</name>
    <dbReference type="NCBI Taxonomy" id="183478"/>
    <lineage>
        <taxon>Eukaryota</taxon>
        <taxon>Fungi</taxon>
        <taxon>Dikarya</taxon>
        <taxon>Ascomycota</taxon>
        <taxon>Pezizomycotina</taxon>
        <taxon>Dothideomycetes</taxon>
        <taxon>Pleosporomycetidae</taxon>
        <taxon>Pleosporales</taxon>
        <taxon>Pleosporineae</taxon>
        <taxon>Pleosporaceae</taxon>
        <taxon>Stemphylium</taxon>
    </lineage>
</organism>
<dbReference type="PANTHER" id="PTHR23245">
    <property type="entry name" value="TRNA METHYLTRANSFERASE"/>
    <property type="match status" value="1"/>
</dbReference>
<comment type="catalytic activity">
    <reaction evidence="2">
        <text>4-demethylwyosine(37) in tRNA(Phe) + S-adenosyl-L-methionine = 4-demethyl-7-[(3S)-3-amino-3-carboxypropyl]wyosine(37) in tRNA(Phe) + S-methyl-5'-thioadenosine + H(+)</text>
        <dbReference type="Rhea" id="RHEA:36355"/>
        <dbReference type="Rhea" id="RHEA-COMP:10164"/>
        <dbReference type="Rhea" id="RHEA-COMP:10378"/>
        <dbReference type="ChEBI" id="CHEBI:15378"/>
        <dbReference type="ChEBI" id="CHEBI:17509"/>
        <dbReference type="ChEBI" id="CHEBI:59789"/>
        <dbReference type="ChEBI" id="CHEBI:64315"/>
        <dbReference type="ChEBI" id="CHEBI:73550"/>
        <dbReference type="EC" id="2.5.1.114"/>
    </reaction>
</comment>
<reference evidence="6" key="1">
    <citation type="submission" date="2018-05" db="EMBL/GenBank/DDBJ databases">
        <title>Draft genome sequence of Stemphylium lycopersici strain CIDEFI 213.</title>
        <authorList>
            <person name="Medina R."/>
            <person name="Franco M.E.E."/>
            <person name="Lucentini C.G."/>
            <person name="Saparrat M.C.N."/>
            <person name="Balatti P.A."/>
        </authorList>
    </citation>
    <scope>NUCLEOTIDE SEQUENCE [LARGE SCALE GENOMIC DNA]</scope>
    <source>
        <strain evidence="6">CIDEFI 213</strain>
    </source>
</reference>